<dbReference type="InterPro" id="IPR042178">
    <property type="entry name" value="Serpin_sf_1"/>
</dbReference>
<dbReference type="CDD" id="cd19597">
    <property type="entry name" value="serpin28D-like_insects"/>
    <property type="match status" value="1"/>
</dbReference>
<dbReference type="EnsemblMetazoa" id="AALFPA23_001431.R1176">
    <property type="protein sequence ID" value="AALFPA23_001431.P1176"/>
    <property type="gene ID" value="AALFPA23_001431"/>
</dbReference>
<dbReference type="Proteomes" id="UP000069940">
    <property type="component" value="Unassembled WGS sequence"/>
</dbReference>
<evidence type="ECO:0000256" key="4">
    <source>
        <dbReference type="SAM" id="MobiDB-lite"/>
    </source>
</evidence>
<feature type="region of interest" description="Disordered" evidence="4">
    <location>
        <begin position="396"/>
        <end position="431"/>
    </location>
</feature>
<feature type="region of interest" description="Disordered" evidence="4">
    <location>
        <begin position="1015"/>
        <end position="1044"/>
    </location>
</feature>
<feature type="region of interest" description="Disordered" evidence="4">
    <location>
        <begin position="932"/>
        <end position="957"/>
    </location>
</feature>
<evidence type="ECO:0000256" key="5">
    <source>
        <dbReference type="SAM" id="SignalP"/>
    </source>
</evidence>
<feature type="compositionally biased region" description="Low complexity" evidence="4">
    <location>
        <begin position="419"/>
        <end position="431"/>
    </location>
</feature>
<reference evidence="7" key="2">
    <citation type="submission" date="2025-05" db="UniProtKB">
        <authorList>
            <consortium name="EnsemblMetazoa"/>
        </authorList>
    </citation>
    <scope>IDENTIFICATION</scope>
    <source>
        <strain evidence="7">Foshan</strain>
    </source>
</reference>
<keyword evidence="8" id="KW-1185">Reference proteome</keyword>
<evidence type="ECO:0000313" key="8">
    <source>
        <dbReference type="Proteomes" id="UP000069940"/>
    </source>
</evidence>
<feature type="chain" id="PRO_5047393629" description="Serpin domain-containing protein" evidence="5">
    <location>
        <begin position="21"/>
        <end position="1528"/>
    </location>
</feature>
<organism evidence="7 8">
    <name type="scientific">Aedes albopictus</name>
    <name type="common">Asian tiger mosquito</name>
    <name type="synonym">Stegomyia albopicta</name>
    <dbReference type="NCBI Taxonomy" id="7160"/>
    <lineage>
        <taxon>Eukaryota</taxon>
        <taxon>Metazoa</taxon>
        <taxon>Ecdysozoa</taxon>
        <taxon>Arthropoda</taxon>
        <taxon>Hexapoda</taxon>
        <taxon>Insecta</taxon>
        <taxon>Pterygota</taxon>
        <taxon>Neoptera</taxon>
        <taxon>Endopterygota</taxon>
        <taxon>Diptera</taxon>
        <taxon>Nematocera</taxon>
        <taxon>Culicoidea</taxon>
        <taxon>Culicidae</taxon>
        <taxon>Culicinae</taxon>
        <taxon>Aedini</taxon>
        <taxon>Aedes</taxon>
        <taxon>Stegomyia</taxon>
    </lineage>
</organism>
<accession>A0ABM1XNY6</accession>
<evidence type="ECO:0000313" key="7">
    <source>
        <dbReference type="EnsemblMetazoa" id="AALFPA23_001431.P1176"/>
    </source>
</evidence>
<reference evidence="8" key="1">
    <citation type="journal article" date="2015" name="Proc. Natl. Acad. Sci. U.S.A.">
        <title>Genome sequence of the Asian Tiger mosquito, Aedes albopictus, reveals insights into its biology, genetics, and evolution.</title>
        <authorList>
            <person name="Chen X.G."/>
            <person name="Jiang X."/>
            <person name="Gu J."/>
            <person name="Xu M."/>
            <person name="Wu Y."/>
            <person name="Deng Y."/>
            <person name="Zhang C."/>
            <person name="Bonizzoni M."/>
            <person name="Dermauw W."/>
            <person name="Vontas J."/>
            <person name="Armbruster P."/>
            <person name="Huang X."/>
            <person name="Yang Y."/>
            <person name="Zhang H."/>
            <person name="He W."/>
            <person name="Peng H."/>
            <person name="Liu Y."/>
            <person name="Wu K."/>
            <person name="Chen J."/>
            <person name="Lirakis M."/>
            <person name="Topalis P."/>
            <person name="Van Leeuwen T."/>
            <person name="Hall A.B."/>
            <person name="Jiang X."/>
            <person name="Thorpe C."/>
            <person name="Mueller R.L."/>
            <person name="Sun C."/>
            <person name="Waterhouse R.M."/>
            <person name="Yan G."/>
            <person name="Tu Z.J."/>
            <person name="Fang X."/>
            <person name="James A.A."/>
        </authorList>
    </citation>
    <scope>NUCLEOTIDE SEQUENCE [LARGE SCALE GENOMIC DNA]</scope>
    <source>
        <strain evidence="8">Foshan</strain>
    </source>
</reference>
<feature type="domain" description="Serpin" evidence="6">
    <location>
        <begin position="681"/>
        <end position="1151"/>
    </location>
</feature>
<evidence type="ECO:0000256" key="3">
    <source>
        <dbReference type="RuleBase" id="RU000411"/>
    </source>
</evidence>
<dbReference type="SUPFAM" id="SSF56574">
    <property type="entry name" value="Serpins"/>
    <property type="match status" value="5"/>
</dbReference>
<dbReference type="GeneID" id="109409278"/>
<feature type="region of interest" description="Disordered" evidence="4">
    <location>
        <begin position="537"/>
        <end position="588"/>
    </location>
</feature>
<name>A0ABM1XNY6_AEDAL</name>
<dbReference type="Gene3D" id="2.30.39.10">
    <property type="entry name" value="Alpha-1-antitrypsin, domain 1"/>
    <property type="match status" value="4"/>
</dbReference>
<protein>
    <recommendedName>
        <fullName evidence="6">Serpin domain-containing protein</fullName>
    </recommendedName>
</protein>
<comment type="similarity">
    <text evidence="3">Belongs to the serpin family.</text>
</comment>
<feature type="domain" description="Serpin" evidence="6">
    <location>
        <begin position="46"/>
        <end position="410"/>
    </location>
</feature>
<dbReference type="Gene3D" id="3.30.497.10">
    <property type="entry name" value="Antithrombin, subunit I, domain 2"/>
    <property type="match status" value="3"/>
</dbReference>
<evidence type="ECO:0000256" key="1">
    <source>
        <dbReference type="ARBA" id="ARBA00022690"/>
    </source>
</evidence>
<dbReference type="PANTHER" id="PTHR11461">
    <property type="entry name" value="SERINE PROTEASE INHIBITOR, SERPIN"/>
    <property type="match status" value="1"/>
</dbReference>
<dbReference type="Gene3D" id="6.20.40.10">
    <property type="match status" value="2"/>
</dbReference>
<dbReference type="InterPro" id="IPR023796">
    <property type="entry name" value="Serpin_dom"/>
</dbReference>
<keyword evidence="2" id="KW-0722">Serine protease inhibitor</keyword>
<proteinExistence type="inferred from homology"/>
<sequence>MRLLAPIGLVVLAIVSHCQAQGSDPTVGATPENLAEVSQSVTNLAQKISLAIANPKSKTEIFSPVSIAGALSLLLLGSGGTTRDELMNVMGFQNSRLTFTDIHKSFGRLFQDLVSNDPAQNVSIPWRVTDKCNNYDYEDEDYTQAKPATQQRGKRDTDSHFISVANGIFVDNSLPLNPRYVKLTRELYGGEIAPMALFGDPVGSSNFINSWVQRATRNKIQQIVSPDQVNNAPMVMASALYYKAKWQTMFIEQDTRPRPFHLNGPNAAPVDIDTMATNGCFPTYEDKQLDAKIVGLPYQKDKSTMYIILPNDSDPQKLRNLQNRATIQYWNDIIDQRMIVKTGTILLPKMKLENSIGLKTVLAALGLQDAFNPDRCDLNAITRDDPILNDMNRRFAATQPPQQSRPVYRPSPTTPPTNYPTTNRTPQQVPQQRVEVPLNGSECDMTINCSYEIDLCTCAPNQQIEQQKECHPKPFIVTPDCATERTLISVKGDSVLGSPLKLHVCIADGYDYSGQCTRSCFKFRDGCLCCRNAAQPTNQHPSVGPQPTSQSGYQPPENQQPAVNQPTETVLAPGDIGNRFNANNDPVTTTAPVHGRCQTFRECNLWGKCRYTTYCALINTPRRARRQATNPQSNKLFVGDVLHKVSLVINEEGTEGGAVTAVVVDRISSSFNLRVNGPFLIYLRSEVTKLPLFYGAVFDPSQTSPFDRYSHEIQLANGLFLDTSFELNPTYEKFAEGVYQAEVERLAFSQSADEATNHINSWVNRNTHGKIPEIFSNAVGSNTVMVIASALYFKALWEQMFIEGATRPRDFYPDGRNNTAIKVEMMAHGGCFPYYESPELDARILGIPYKNNQSTMYVIKPNNSNRKVLLDLIANLKADVLDDMIGKMKQVTAVVLFPKMHVSSTLNLKKTLRLLNVRSIFSTAKSNLSAISGDGYSSRPTPVDEAAAKRPPSSSMAMRPAVNLPVYVNKVPSQPNDFRDRLVVSRYQNETSNEITETTQSPITNMPTTLDTTLETDPEENPTIVFTSSTEQPSARKQKRDVTYKVPSEVKNKSDPLNSKDFFSKKRIVKTTPGKKSHRTRRQVQNLYVSDAIHKVDLEINERGTEGGAATAISLNRSGTSAVMRADEPFLIVIRNDKTKLPLFFGAVYDPSPKPVEIDVGNGIFAVTGREFDHKYQYIAEKIYGIETQYLDFENRTQNAIRTINDWVKRQTRGKIAEIVSQLSPDTMLVIANTLYLKAEWAEPFLRDGTKPRPFFPDGPNRPSINVPMMVHGGCFPYYYWKEMQTKVLGIPYKQDSTMYVFLPDDSNRAKVRGLQNKINSGELNKIIKNMEVKTASIQFPKMHIQNSFNLKQVLEQLGGSSIFDREKSDLYRVLTNLTRSGDDLDVDDALDFLEDTRANAELELKNVFGCYITEKDVENAQQCLSSAECRYGGGVCVCCVQTTKGRKRRQTQQGVDKKSPLYVNEVMHKVDVVVNEKGTEGGAVTATLLDRITPLVNFKANAPFLMLIREEATQLPLFYGSVYDPTA</sequence>
<dbReference type="InterPro" id="IPR036186">
    <property type="entry name" value="Serpin_sf"/>
</dbReference>
<dbReference type="Pfam" id="PF00079">
    <property type="entry name" value="Serpin"/>
    <property type="match status" value="6"/>
</dbReference>
<dbReference type="PANTHER" id="PTHR11461:SF342">
    <property type="entry name" value="SERINE PROTEASE INHIBITOR 28DC"/>
    <property type="match status" value="1"/>
</dbReference>
<feature type="compositionally biased region" description="Polar residues" evidence="4">
    <location>
        <begin position="1024"/>
        <end position="1035"/>
    </location>
</feature>
<feature type="compositionally biased region" description="Polar residues" evidence="4">
    <location>
        <begin position="537"/>
        <end position="568"/>
    </location>
</feature>
<keyword evidence="5" id="KW-0732">Signal</keyword>
<dbReference type="RefSeq" id="XP_062703866.1">
    <property type="nucleotide sequence ID" value="XM_062847882.1"/>
</dbReference>
<dbReference type="Gene3D" id="2.10.310.10">
    <property type="entry name" value="Serpins superfamily"/>
    <property type="match status" value="1"/>
</dbReference>
<dbReference type="InterPro" id="IPR042185">
    <property type="entry name" value="Serpin_sf_2"/>
</dbReference>
<keyword evidence="1" id="KW-0646">Protease inhibitor</keyword>
<evidence type="ECO:0000259" key="6">
    <source>
        <dbReference type="SMART" id="SM00093"/>
    </source>
</evidence>
<feature type="domain" description="Serpin" evidence="6">
    <location>
        <begin position="1152"/>
        <end position="1526"/>
    </location>
</feature>
<feature type="signal peptide" evidence="5">
    <location>
        <begin position="1"/>
        <end position="20"/>
    </location>
</feature>
<evidence type="ECO:0000256" key="2">
    <source>
        <dbReference type="ARBA" id="ARBA00022900"/>
    </source>
</evidence>
<dbReference type="InterPro" id="IPR000215">
    <property type="entry name" value="Serpin_fam"/>
</dbReference>
<dbReference type="SMART" id="SM00093">
    <property type="entry name" value="SERPIN"/>
    <property type="match status" value="3"/>
</dbReference>